<evidence type="ECO:0000313" key="2">
    <source>
        <dbReference type="EMBL" id="KDO48319.1"/>
    </source>
</evidence>
<name>A0A067DZC6_CITSI</name>
<accession>A0A067DZC6</accession>
<feature type="transmembrane region" description="Helical" evidence="1">
    <location>
        <begin position="59"/>
        <end position="81"/>
    </location>
</feature>
<dbReference type="AlphaFoldDB" id="A0A067DZC6"/>
<keyword evidence="1" id="KW-0472">Membrane</keyword>
<sequence length="123" mass="14105">MWSFLVTIGIYFYAFSADGNSRRRQENSSQFWELIAVVSGTASAFSLASTLLPQNVGDIILYNTLIFYGITLVVLLVYHYGRIFMDISRQRYNEILVPIFSDICNCFQINDTSLTEQARRPQV</sequence>
<evidence type="ECO:0000256" key="1">
    <source>
        <dbReference type="SAM" id="Phobius"/>
    </source>
</evidence>
<dbReference type="Proteomes" id="UP000027120">
    <property type="component" value="Unassembled WGS sequence"/>
</dbReference>
<protein>
    <submittedName>
        <fullName evidence="2">Uncharacterized protein</fullName>
    </submittedName>
</protein>
<proteinExistence type="predicted"/>
<feature type="transmembrane region" description="Helical" evidence="1">
    <location>
        <begin position="31"/>
        <end position="53"/>
    </location>
</feature>
<dbReference type="EMBL" id="KK785145">
    <property type="protein sequence ID" value="KDO48319.1"/>
    <property type="molecule type" value="Genomic_DNA"/>
</dbReference>
<keyword evidence="3" id="KW-1185">Reference proteome</keyword>
<dbReference type="PaxDb" id="2711-XP_006487637.1"/>
<gene>
    <name evidence="2" type="ORF">CISIN_1g042042mg</name>
</gene>
<keyword evidence="1" id="KW-1133">Transmembrane helix</keyword>
<organism evidence="2 3">
    <name type="scientific">Citrus sinensis</name>
    <name type="common">Sweet orange</name>
    <name type="synonym">Citrus aurantium var. sinensis</name>
    <dbReference type="NCBI Taxonomy" id="2711"/>
    <lineage>
        <taxon>Eukaryota</taxon>
        <taxon>Viridiplantae</taxon>
        <taxon>Streptophyta</taxon>
        <taxon>Embryophyta</taxon>
        <taxon>Tracheophyta</taxon>
        <taxon>Spermatophyta</taxon>
        <taxon>Magnoliopsida</taxon>
        <taxon>eudicotyledons</taxon>
        <taxon>Gunneridae</taxon>
        <taxon>Pentapetalae</taxon>
        <taxon>rosids</taxon>
        <taxon>malvids</taxon>
        <taxon>Sapindales</taxon>
        <taxon>Rutaceae</taxon>
        <taxon>Aurantioideae</taxon>
        <taxon>Citrus</taxon>
    </lineage>
</organism>
<evidence type="ECO:0000313" key="3">
    <source>
        <dbReference type="Proteomes" id="UP000027120"/>
    </source>
</evidence>
<keyword evidence="1" id="KW-0812">Transmembrane</keyword>
<reference evidence="2 3" key="1">
    <citation type="submission" date="2014-04" db="EMBL/GenBank/DDBJ databases">
        <authorList>
            <consortium name="International Citrus Genome Consortium"/>
            <person name="Gmitter F."/>
            <person name="Chen C."/>
            <person name="Farmerie W."/>
            <person name="Harkins T."/>
            <person name="Desany B."/>
            <person name="Mohiuddin M."/>
            <person name="Kodira C."/>
            <person name="Borodovsky M."/>
            <person name="Lomsadze A."/>
            <person name="Burns P."/>
            <person name="Jenkins J."/>
            <person name="Prochnik S."/>
            <person name="Shu S."/>
            <person name="Chapman J."/>
            <person name="Pitluck S."/>
            <person name="Schmutz J."/>
            <person name="Rokhsar D."/>
        </authorList>
    </citation>
    <scope>NUCLEOTIDE SEQUENCE</scope>
</reference>